<dbReference type="GeneID" id="91101008"/>
<name>A0AAX4KDP5_9TREE</name>
<keyword evidence="3" id="KW-1185">Reference proteome</keyword>
<dbReference type="GO" id="GO:0016071">
    <property type="term" value="P:mRNA metabolic process"/>
    <property type="evidence" value="ECO:0007669"/>
    <property type="project" value="UniProtKB-ARBA"/>
</dbReference>
<feature type="compositionally biased region" description="Low complexity" evidence="1">
    <location>
        <begin position="416"/>
        <end position="427"/>
    </location>
</feature>
<feature type="compositionally biased region" description="Low complexity" evidence="1">
    <location>
        <begin position="357"/>
        <end position="371"/>
    </location>
</feature>
<feature type="region of interest" description="Disordered" evidence="1">
    <location>
        <begin position="301"/>
        <end position="439"/>
    </location>
</feature>
<dbReference type="Pfam" id="PF15365">
    <property type="entry name" value="PNRC"/>
    <property type="match status" value="1"/>
</dbReference>
<feature type="region of interest" description="Disordered" evidence="1">
    <location>
        <begin position="1"/>
        <end position="287"/>
    </location>
</feature>
<evidence type="ECO:0008006" key="4">
    <source>
        <dbReference type="Google" id="ProtNLM"/>
    </source>
</evidence>
<feature type="compositionally biased region" description="Low complexity" evidence="1">
    <location>
        <begin position="501"/>
        <end position="518"/>
    </location>
</feature>
<feature type="compositionally biased region" description="Basic residues" evidence="1">
    <location>
        <begin position="85"/>
        <end position="94"/>
    </location>
</feature>
<dbReference type="InterPro" id="IPR028322">
    <property type="entry name" value="PNRC-like_rgn"/>
</dbReference>
<feature type="compositionally biased region" description="Basic and acidic residues" evidence="1">
    <location>
        <begin position="205"/>
        <end position="215"/>
    </location>
</feature>
<feature type="compositionally biased region" description="Basic residues" evidence="1">
    <location>
        <begin position="156"/>
        <end position="165"/>
    </location>
</feature>
<proteinExistence type="predicted"/>
<dbReference type="Proteomes" id="UP001358614">
    <property type="component" value="Chromosome 1"/>
</dbReference>
<feature type="compositionally biased region" description="Polar residues" evidence="1">
    <location>
        <begin position="186"/>
        <end position="201"/>
    </location>
</feature>
<dbReference type="RefSeq" id="XP_066082105.1">
    <property type="nucleotide sequence ID" value="XM_066226008.1"/>
</dbReference>
<feature type="compositionally biased region" description="Basic residues" evidence="1">
    <location>
        <begin position="1"/>
        <end position="12"/>
    </location>
</feature>
<feature type="compositionally biased region" description="Low complexity" evidence="1">
    <location>
        <begin position="27"/>
        <end position="41"/>
    </location>
</feature>
<dbReference type="EMBL" id="CP144089">
    <property type="protein sequence ID" value="WWD04138.1"/>
    <property type="molecule type" value="Genomic_DNA"/>
</dbReference>
<evidence type="ECO:0000256" key="1">
    <source>
        <dbReference type="SAM" id="MobiDB-lite"/>
    </source>
</evidence>
<feature type="compositionally biased region" description="Low complexity" evidence="1">
    <location>
        <begin position="260"/>
        <end position="270"/>
    </location>
</feature>
<organism evidence="2 3">
    <name type="scientific">Kwoniella europaea PYCC6329</name>
    <dbReference type="NCBI Taxonomy" id="1423913"/>
    <lineage>
        <taxon>Eukaryota</taxon>
        <taxon>Fungi</taxon>
        <taxon>Dikarya</taxon>
        <taxon>Basidiomycota</taxon>
        <taxon>Agaricomycotina</taxon>
        <taxon>Tremellomycetes</taxon>
        <taxon>Tremellales</taxon>
        <taxon>Cryptococcaceae</taxon>
        <taxon>Kwoniella</taxon>
    </lineage>
</organism>
<feature type="compositionally biased region" description="Polar residues" evidence="1">
    <location>
        <begin position="490"/>
        <end position="500"/>
    </location>
</feature>
<reference evidence="2 3" key="1">
    <citation type="submission" date="2024-01" db="EMBL/GenBank/DDBJ databases">
        <title>Comparative genomics of Cryptococcus and Kwoniella reveals pathogenesis evolution and contrasting modes of karyotype evolution via chromosome fusion or intercentromeric recombination.</title>
        <authorList>
            <person name="Coelho M.A."/>
            <person name="David-Palma M."/>
            <person name="Shea T."/>
            <person name="Bowers K."/>
            <person name="McGinley-Smith S."/>
            <person name="Mohammad A.W."/>
            <person name="Gnirke A."/>
            <person name="Yurkov A.M."/>
            <person name="Nowrousian M."/>
            <person name="Sun S."/>
            <person name="Cuomo C.A."/>
            <person name="Heitman J."/>
        </authorList>
    </citation>
    <scope>NUCLEOTIDE SEQUENCE [LARGE SCALE GENOMIC DNA]</scope>
    <source>
        <strain evidence="2 3">PYCC6329</strain>
    </source>
</reference>
<feature type="compositionally biased region" description="Basic and acidic residues" evidence="1">
    <location>
        <begin position="172"/>
        <end position="185"/>
    </location>
</feature>
<feature type="compositionally biased region" description="Polar residues" evidence="1">
    <location>
        <begin position="392"/>
        <end position="404"/>
    </location>
</feature>
<evidence type="ECO:0000313" key="2">
    <source>
        <dbReference type="EMBL" id="WWD04138.1"/>
    </source>
</evidence>
<feature type="compositionally biased region" description="Acidic residues" evidence="1">
    <location>
        <begin position="110"/>
        <end position="124"/>
    </location>
</feature>
<dbReference type="KEGG" id="ker:91101008"/>
<sequence length="542" mass="57885">MSTRSTTRHRTSSHPAHTHTPTPPLQRTSSRPGSSRPGTPTFISRGDIPFSRKTSSSIPQKSPVPPQPHQLPSSMSEQPTTPTPKKTRRPKRGNKPSQQRNVIVGSEPELGLDQEPSSEDEEMLFDLLGVTSPPKPSPKRGVLNLSKDDMDVALGKRSKSPRNKVRTNPISNDHDGGELGKHPRNENSPASNSRKNVNGKNQRLRRSENSDERGINSEGDVPSKGNRGRKKGAKAPFPSTQLDGDASSAHLELGKDDSLPSKPKSSGLLSNTKPKHLPKHQSTSQVPVAEEVAYSAFDTSSLSKSLPARGGLAQPQPQPAKKKNGKKNNSSEDESAVWEMPSIAGGQELTWQQKLQSSTTSDPSSHSTASSPRKSNKSTPSDKKKSNRCAPFQQTAQPAVSSPLNPRPSHNRRASVDGVPSASVAASSGGGGRTISAFDSHIPFHTGYNVHRAPQTPAKGVASAHGNISDNILPIVGSGEFPRLRDHSSSDLLRQNKGSLTGTNPNPNSNSTSATFSAKYAGPTFHNSPNAASLSKPDLEDF</sequence>
<dbReference type="AlphaFoldDB" id="A0AAX4KDP5"/>
<accession>A0AAX4KDP5</accession>
<protein>
    <recommendedName>
        <fullName evidence="4">Mif2 N-terminal domain-containing protein</fullName>
    </recommendedName>
</protein>
<gene>
    <name evidence="2" type="ORF">V865_002204</name>
</gene>
<feature type="region of interest" description="Disordered" evidence="1">
    <location>
        <begin position="484"/>
        <end position="542"/>
    </location>
</feature>
<evidence type="ECO:0000313" key="3">
    <source>
        <dbReference type="Proteomes" id="UP001358614"/>
    </source>
</evidence>